<evidence type="ECO:0000313" key="2">
    <source>
        <dbReference type="EMBL" id="OXI42455.1"/>
    </source>
</evidence>
<organism evidence="2 3">
    <name type="scientific">Burkholderia aenigmatica</name>
    <dbReference type="NCBI Taxonomy" id="2015348"/>
    <lineage>
        <taxon>Bacteria</taxon>
        <taxon>Pseudomonadati</taxon>
        <taxon>Pseudomonadota</taxon>
        <taxon>Betaproteobacteria</taxon>
        <taxon>Burkholderiales</taxon>
        <taxon>Burkholderiaceae</taxon>
        <taxon>Burkholderia</taxon>
        <taxon>Burkholderia cepacia complex</taxon>
    </lineage>
</organism>
<dbReference type="InterPro" id="IPR010982">
    <property type="entry name" value="Lambda_DNA-bd_dom_sf"/>
</dbReference>
<dbReference type="GO" id="GO:0003677">
    <property type="term" value="F:DNA binding"/>
    <property type="evidence" value="ECO:0007669"/>
    <property type="project" value="InterPro"/>
</dbReference>
<comment type="caution">
    <text evidence="2">The sequence shown here is derived from an EMBL/GenBank/DDBJ whole genome shotgun (WGS) entry which is preliminary data.</text>
</comment>
<evidence type="ECO:0000259" key="1">
    <source>
        <dbReference type="PROSITE" id="PS50943"/>
    </source>
</evidence>
<reference evidence="3" key="1">
    <citation type="submission" date="2017-06" db="EMBL/GenBank/DDBJ databases">
        <authorList>
            <person name="LiPuma J."/>
            <person name="Spilker T."/>
        </authorList>
    </citation>
    <scope>NUCLEOTIDE SEQUENCE [LARGE SCALE GENOMIC DNA]</scope>
    <source>
        <strain evidence="3">AU17325</strain>
    </source>
</reference>
<dbReference type="Pfam" id="PF01381">
    <property type="entry name" value="HTH_3"/>
    <property type="match status" value="1"/>
</dbReference>
<protein>
    <recommendedName>
        <fullName evidence="1">HTH cro/C1-type domain-containing protein</fullName>
    </recommendedName>
</protein>
<dbReference type="OrthoDB" id="8527856at2"/>
<dbReference type="Proteomes" id="UP000214600">
    <property type="component" value="Unassembled WGS sequence"/>
</dbReference>
<sequence length="162" mass="17274">MTQATQKSEDAFLTSRPLGFIEPSSPASAATIVQFVVQTFELPAHRGAGRSIRDITAKYEADPKKKAALDRARAKLATRIEDAQGGRRSLAAMRLSKGLSQTQLGRLIGLQQPQIARLEAGGIASAGAKTIKKLRDALGVTADEILDSVIENDSNSSATDER</sequence>
<dbReference type="EMBL" id="NKFA01000008">
    <property type="protein sequence ID" value="OXI42455.1"/>
    <property type="molecule type" value="Genomic_DNA"/>
</dbReference>
<gene>
    <name evidence="2" type="ORF">CFB84_24920</name>
</gene>
<dbReference type="CDD" id="cd00093">
    <property type="entry name" value="HTH_XRE"/>
    <property type="match status" value="1"/>
</dbReference>
<proteinExistence type="predicted"/>
<dbReference type="InterPro" id="IPR001387">
    <property type="entry name" value="Cro/C1-type_HTH"/>
</dbReference>
<dbReference type="Gene3D" id="1.10.260.40">
    <property type="entry name" value="lambda repressor-like DNA-binding domains"/>
    <property type="match status" value="1"/>
</dbReference>
<feature type="domain" description="HTH cro/C1-type" evidence="1">
    <location>
        <begin position="90"/>
        <end position="145"/>
    </location>
</feature>
<dbReference type="AlphaFoldDB" id="A0A228IJU9"/>
<dbReference type="SUPFAM" id="SSF47413">
    <property type="entry name" value="lambda repressor-like DNA-binding domains"/>
    <property type="match status" value="1"/>
</dbReference>
<dbReference type="RefSeq" id="WP_089452398.1">
    <property type="nucleotide sequence ID" value="NZ_NKFA01000008.1"/>
</dbReference>
<reference evidence="2 3" key="2">
    <citation type="submission" date="2017-08" db="EMBL/GenBank/DDBJ databases">
        <title>WGS of novel Burkholderia cepaca complex species.</title>
        <authorList>
            <person name="Lipuma J."/>
            <person name="Spilker T."/>
        </authorList>
    </citation>
    <scope>NUCLEOTIDE SEQUENCE [LARGE SCALE GENOMIC DNA]</scope>
    <source>
        <strain evidence="2 3">AU17325</strain>
    </source>
</reference>
<accession>A0A228IJU9</accession>
<dbReference type="SMART" id="SM00530">
    <property type="entry name" value="HTH_XRE"/>
    <property type="match status" value="1"/>
</dbReference>
<dbReference type="PROSITE" id="PS50943">
    <property type="entry name" value="HTH_CROC1"/>
    <property type="match status" value="1"/>
</dbReference>
<name>A0A228IJU9_9BURK</name>
<evidence type="ECO:0000313" key="3">
    <source>
        <dbReference type="Proteomes" id="UP000214600"/>
    </source>
</evidence>